<name>A0AC59ZYS6_RANTA</name>
<accession>A0AC59ZYS6</accession>
<proteinExistence type="predicted"/>
<sequence>MNSVGDSFVARRLERLAALFPPSNLLEGRASPSCRACTGLTRLDPSMPVLPSLVSVRYKSPLLAPASLAKLTSCSPAAGMLSSIYHDALAVSWDPLMFQPSRSFPKFSLAWHAAPTFVILVDSCLSFRTLAKEPFLSC</sequence>
<protein>
    <submittedName>
        <fullName evidence="1">Uncharacterized protein</fullName>
    </submittedName>
</protein>
<reference evidence="1" key="2">
    <citation type="submission" date="2025-03" db="EMBL/GenBank/DDBJ databases">
        <authorList>
            <consortium name="ELIXIR-Norway"/>
            <consortium name="Elixir Norway"/>
        </authorList>
    </citation>
    <scope>NUCLEOTIDE SEQUENCE</scope>
</reference>
<evidence type="ECO:0000313" key="2">
    <source>
        <dbReference type="Proteomes" id="UP001162501"/>
    </source>
</evidence>
<reference evidence="1" key="1">
    <citation type="submission" date="2023-05" db="EMBL/GenBank/DDBJ databases">
        <authorList>
            <consortium name="ELIXIR-Norway"/>
        </authorList>
    </citation>
    <scope>NUCLEOTIDE SEQUENCE</scope>
</reference>
<dbReference type="EMBL" id="OX596089">
    <property type="protein sequence ID" value="CAN0531636.1"/>
    <property type="molecule type" value="Genomic_DNA"/>
</dbReference>
<gene>
    <name evidence="1" type="ORF">MRATA1EN22A_LOCUS24703</name>
</gene>
<dbReference type="Proteomes" id="UP001162501">
    <property type="component" value="Chromosome 5"/>
</dbReference>
<evidence type="ECO:0000313" key="1">
    <source>
        <dbReference type="EMBL" id="CAN0531636.1"/>
    </source>
</evidence>
<organism evidence="1 2">
    <name type="scientific">Rangifer tarandus platyrhynchus</name>
    <name type="common">Svalbard reindeer</name>
    <dbReference type="NCBI Taxonomy" id="3082113"/>
    <lineage>
        <taxon>Eukaryota</taxon>
        <taxon>Metazoa</taxon>
        <taxon>Chordata</taxon>
        <taxon>Craniata</taxon>
        <taxon>Vertebrata</taxon>
        <taxon>Euteleostomi</taxon>
        <taxon>Mammalia</taxon>
        <taxon>Eutheria</taxon>
        <taxon>Laurasiatheria</taxon>
        <taxon>Artiodactyla</taxon>
        <taxon>Ruminantia</taxon>
        <taxon>Pecora</taxon>
        <taxon>Cervidae</taxon>
        <taxon>Odocoileinae</taxon>
        <taxon>Rangifer</taxon>
    </lineage>
</organism>